<keyword evidence="1" id="KW-0378">Hydrolase</keyword>
<keyword evidence="1" id="KW-0482">Metalloprotease</keyword>
<name>A0A0K8R589_IXORI</name>
<reference evidence="1" key="1">
    <citation type="submission" date="2012-12" db="EMBL/GenBank/DDBJ databases">
        <title>Identification and characterization of a phenylalanine ammonia-lyase gene family in Isatis indigotica Fort.</title>
        <authorList>
            <person name="Liu Q."/>
            <person name="Chen J."/>
            <person name="Zhou X."/>
            <person name="Di P."/>
            <person name="Xiao Y."/>
            <person name="Xuan H."/>
            <person name="Zhang L."/>
            <person name="Chen W."/>
        </authorList>
    </citation>
    <scope>NUCLEOTIDE SEQUENCE</scope>
    <source>
        <tissue evidence="1">Salivary gland</tissue>
    </source>
</reference>
<dbReference type="GO" id="GO:0006508">
    <property type="term" value="P:proteolysis"/>
    <property type="evidence" value="ECO:0007669"/>
    <property type="project" value="UniProtKB-KW"/>
</dbReference>
<accession>A0A0K8R589</accession>
<organism evidence="1">
    <name type="scientific">Ixodes ricinus</name>
    <name type="common">Common tick</name>
    <name type="synonym">Acarus ricinus</name>
    <dbReference type="NCBI Taxonomy" id="34613"/>
    <lineage>
        <taxon>Eukaryota</taxon>
        <taxon>Metazoa</taxon>
        <taxon>Ecdysozoa</taxon>
        <taxon>Arthropoda</taxon>
        <taxon>Chelicerata</taxon>
        <taxon>Arachnida</taxon>
        <taxon>Acari</taxon>
        <taxon>Parasitiformes</taxon>
        <taxon>Ixodida</taxon>
        <taxon>Ixodoidea</taxon>
        <taxon>Ixodidae</taxon>
        <taxon>Ixodinae</taxon>
        <taxon>Ixodes</taxon>
    </lineage>
</organism>
<evidence type="ECO:0000313" key="1">
    <source>
        <dbReference type="EMBL" id="JAA66211.1"/>
    </source>
</evidence>
<keyword evidence="1" id="KW-0645">Protease</keyword>
<proteinExistence type="evidence at transcript level"/>
<dbReference type="EMBL" id="GADI01007597">
    <property type="protein sequence ID" value="JAA66211.1"/>
    <property type="molecule type" value="mRNA"/>
</dbReference>
<sequence length="104" mass="11085">MPSATLIIMTAENLSLSSYKYFSNSVPFSILGVTSLSEKPLIKNLSVNIEAFCSSRCKSLLTKTISFPPSDLSSSSLGNTIASFGDTPNSLCRIVNIVTIFIAA</sequence>
<dbReference type="GO" id="GO:0008237">
    <property type="term" value="F:metallopeptidase activity"/>
    <property type="evidence" value="ECO:0007669"/>
    <property type="project" value="UniProtKB-KW"/>
</dbReference>
<protein>
    <submittedName>
        <fullName evidence="1">Putative metalloprotease</fullName>
    </submittedName>
</protein>
<dbReference type="AlphaFoldDB" id="A0A0K8R589"/>